<dbReference type="Proteomes" id="UP001566132">
    <property type="component" value="Unassembled WGS sequence"/>
</dbReference>
<dbReference type="EMBL" id="JBDJPC010000009">
    <property type="protein sequence ID" value="KAL1491650.1"/>
    <property type="molecule type" value="Genomic_DNA"/>
</dbReference>
<comment type="caution">
    <text evidence="1">The sequence shown here is derived from an EMBL/GenBank/DDBJ whole genome shotgun (WGS) entry which is preliminary data.</text>
</comment>
<dbReference type="AlphaFoldDB" id="A0ABD1EB43"/>
<reference evidence="1 2" key="1">
    <citation type="submission" date="2024-05" db="EMBL/GenBank/DDBJ databases">
        <title>Genetic variation in Jamaican populations of the coffee berry borer (Hypothenemus hampei).</title>
        <authorList>
            <person name="Errbii M."/>
            <person name="Myrie A."/>
        </authorList>
    </citation>
    <scope>NUCLEOTIDE SEQUENCE [LARGE SCALE GENOMIC DNA]</scope>
    <source>
        <strain evidence="1">JA-Hopewell-2020-01-JO</strain>
        <tissue evidence="1">Whole body</tissue>
    </source>
</reference>
<organism evidence="1 2">
    <name type="scientific">Hypothenemus hampei</name>
    <name type="common">Coffee berry borer</name>
    <dbReference type="NCBI Taxonomy" id="57062"/>
    <lineage>
        <taxon>Eukaryota</taxon>
        <taxon>Metazoa</taxon>
        <taxon>Ecdysozoa</taxon>
        <taxon>Arthropoda</taxon>
        <taxon>Hexapoda</taxon>
        <taxon>Insecta</taxon>
        <taxon>Pterygota</taxon>
        <taxon>Neoptera</taxon>
        <taxon>Endopterygota</taxon>
        <taxon>Coleoptera</taxon>
        <taxon>Polyphaga</taxon>
        <taxon>Cucujiformia</taxon>
        <taxon>Curculionidae</taxon>
        <taxon>Scolytinae</taxon>
        <taxon>Hypothenemus</taxon>
    </lineage>
</organism>
<sequence length="116" mass="13100">MEANIDADGGGHLDRTQLGSMVRPHPYACNYETFNRKLLEMQAAVMVKEEQQRNYYLYNNEQVSPRNKAGIISTLPVFNPGVIEADRKMGLVRTECLRKEETSAAPMTFKFVPSSS</sequence>
<proteinExistence type="predicted"/>
<evidence type="ECO:0000313" key="1">
    <source>
        <dbReference type="EMBL" id="KAL1491650.1"/>
    </source>
</evidence>
<protein>
    <submittedName>
        <fullName evidence="1">Uncharacterized protein</fullName>
    </submittedName>
</protein>
<evidence type="ECO:0000313" key="2">
    <source>
        <dbReference type="Proteomes" id="UP001566132"/>
    </source>
</evidence>
<gene>
    <name evidence="1" type="ORF">ABEB36_012214</name>
</gene>
<name>A0ABD1EB43_HYPHA</name>
<keyword evidence="2" id="KW-1185">Reference proteome</keyword>
<accession>A0ABD1EB43</accession>